<protein>
    <recommendedName>
        <fullName evidence="4">Lipoprotein</fullName>
    </recommendedName>
</protein>
<dbReference type="Proteomes" id="UP000507962">
    <property type="component" value="Unassembled WGS sequence"/>
</dbReference>
<dbReference type="AlphaFoldDB" id="A0A4U8YRX5"/>
<dbReference type="EMBL" id="CAADHO010000010">
    <property type="protein sequence ID" value="VFQ46640.1"/>
    <property type="molecule type" value="Genomic_DNA"/>
</dbReference>
<accession>A0A4U8YRX5</accession>
<gene>
    <name evidence="2" type="ORF">MSL71_43100</name>
</gene>
<feature type="chain" id="PRO_5020716356" description="Lipoprotein" evidence="1">
    <location>
        <begin position="21"/>
        <end position="136"/>
    </location>
</feature>
<organism evidence="2 3">
    <name type="scientific">Desulfoluna butyratoxydans</name>
    <dbReference type="NCBI Taxonomy" id="231438"/>
    <lineage>
        <taxon>Bacteria</taxon>
        <taxon>Pseudomonadati</taxon>
        <taxon>Thermodesulfobacteriota</taxon>
        <taxon>Desulfobacteria</taxon>
        <taxon>Desulfobacterales</taxon>
        <taxon>Desulfolunaceae</taxon>
        <taxon>Desulfoluna</taxon>
    </lineage>
</organism>
<reference evidence="2 3" key="1">
    <citation type="submission" date="2019-03" db="EMBL/GenBank/DDBJ databases">
        <authorList>
            <person name="Nijsse B."/>
        </authorList>
    </citation>
    <scope>NUCLEOTIDE SEQUENCE [LARGE SCALE GENOMIC DNA]</scope>
    <source>
        <strain evidence="2">Desulfoluna butyratoxydans MSL71</strain>
    </source>
</reference>
<dbReference type="RefSeq" id="WP_180144790.1">
    <property type="nucleotide sequence ID" value="NZ_CAADHO010000010.1"/>
</dbReference>
<keyword evidence="3" id="KW-1185">Reference proteome</keyword>
<name>A0A4U8YRX5_9BACT</name>
<evidence type="ECO:0000313" key="3">
    <source>
        <dbReference type="Proteomes" id="UP000507962"/>
    </source>
</evidence>
<evidence type="ECO:0000313" key="2">
    <source>
        <dbReference type="EMBL" id="VFQ46640.1"/>
    </source>
</evidence>
<evidence type="ECO:0008006" key="4">
    <source>
        <dbReference type="Google" id="ProtNLM"/>
    </source>
</evidence>
<proteinExistence type="predicted"/>
<feature type="signal peptide" evidence="1">
    <location>
        <begin position="1"/>
        <end position="20"/>
    </location>
</feature>
<keyword evidence="1" id="KW-0732">Signal</keyword>
<sequence length="136" mass="15621">MTCKKLGLILLLFACTACSSQEYSHPVHFETLLNDHSILTFEVTVVMKSEKGLEELKKKLAQVEYGMRIVLTQRRPDQIDTPKRIKSVMRKICESQMANRVERFDVTQMRLRRYVGGAKYVEEGPTSINRKGLTGQ</sequence>
<evidence type="ECO:0000256" key="1">
    <source>
        <dbReference type="SAM" id="SignalP"/>
    </source>
</evidence>